<reference evidence="1" key="1">
    <citation type="submission" date="2020-10" db="EMBL/GenBank/DDBJ databases">
        <title>Genome Sequence of Monilinia vaccinii-corymbosi Sheds Light on Mummy Berry Disease Infection of Blueberry and Mating Type.</title>
        <authorList>
            <person name="Yow A.G."/>
            <person name="Zhang Y."/>
            <person name="Bansal K."/>
            <person name="Eacker S.M."/>
            <person name="Sullivan S."/>
            <person name="Liachko I."/>
            <person name="Cubeta M.A."/>
            <person name="Rollins J.A."/>
            <person name="Ashrafi H."/>
        </authorList>
    </citation>
    <scope>NUCLEOTIDE SEQUENCE</scope>
    <source>
        <strain evidence="1">RL-1</strain>
    </source>
</reference>
<evidence type="ECO:0000313" key="1">
    <source>
        <dbReference type="EMBL" id="QSZ35518.1"/>
    </source>
</evidence>
<proteinExistence type="predicted"/>
<evidence type="ECO:0000313" key="2">
    <source>
        <dbReference type="Proteomes" id="UP000672032"/>
    </source>
</evidence>
<protein>
    <submittedName>
        <fullName evidence="1">Uncharacterized protein</fullName>
    </submittedName>
</protein>
<organism evidence="1 2">
    <name type="scientific">Monilinia vaccinii-corymbosi</name>
    <dbReference type="NCBI Taxonomy" id="61207"/>
    <lineage>
        <taxon>Eukaryota</taxon>
        <taxon>Fungi</taxon>
        <taxon>Dikarya</taxon>
        <taxon>Ascomycota</taxon>
        <taxon>Pezizomycotina</taxon>
        <taxon>Leotiomycetes</taxon>
        <taxon>Helotiales</taxon>
        <taxon>Sclerotiniaceae</taxon>
        <taxon>Monilinia</taxon>
    </lineage>
</organism>
<keyword evidence="2" id="KW-1185">Reference proteome</keyword>
<dbReference type="EMBL" id="CP063409">
    <property type="protein sequence ID" value="QSZ35518.1"/>
    <property type="molecule type" value="Genomic_DNA"/>
</dbReference>
<gene>
    <name evidence="1" type="ORF">DSL72_008388</name>
</gene>
<dbReference type="Proteomes" id="UP000672032">
    <property type="component" value="Chromosome 5"/>
</dbReference>
<name>A0A8A3PJN0_9HELO</name>
<sequence>MLQCKARSRSTFTTLCMKHKAMMLAICNGDGVAVGASEESSPPGLEPHFVFVAFTDYRGSLTVGLNWTIVDLALSGHIAQESGVNLGPIRLTTCRFGLDPLGPKSGKDKQADRCSPCVFFAGL</sequence>
<dbReference type="AlphaFoldDB" id="A0A8A3PJN0"/>
<accession>A0A8A3PJN0</accession>